<dbReference type="PRINTS" id="PR00853">
    <property type="entry name" value="XPGRADSUPER"/>
</dbReference>
<feature type="compositionally biased region" description="Basic residues" evidence="18">
    <location>
        <begin position="765"/>
        <end position="784"/>
    </location>
</feature>
<keyword evidence="13 17" id="KW-0267">Excision nuclease</keyword>
<keyword evidence="15 17" id="KW-0234">DNA repair</keyword>
<keyword evidence="10 17" id="KW-0378">Hydrolase</keyword>
<dbReference type="AlphaFoldDB" id="A0A7R9G7P3"/>
<evidence type="ECO:0000256" key="9">
    <source>
        <dbReference type="ARBA" id="ARBA00022769"/>
    </source>
</evidence>
<evidence type="ECO:0000259" key="20">
    <source>
        <dbReference type="SMART" id="SM00485"/>
    </source>
</evidence>
<feature type="domain" description="XPG-I" evidence="19">
    <location>
        <begin position="138"/>
        <end position="211"/>
    </location>
</feature>
<dbReference type="GO" id="GO:0006310">
    <property type="term" value="P:DNA recombination"/>
    <property type="evidence" value="ECO:0007669"/>
    <property type="project" value="TreeGrafter"/>
</dbReference>
<dbReference type="Gene3D" id="3.40.50.1010">
    <property type="entry name" value="5'-nuclease"/>
    <property type="match status" value="1"/>
</dbReference>
<dbReference type="InterPro" id="IPR006085">
    <property type="entry name" value="XPG_DNA_repair_N"/>
</dbReference>
<gene>
    <name evidence="21" type="ORF">TSIB3V08_LOCUS12799</name>
</gene>
<evidence type="ECO:0000256" key="16">
    <source>
        <dbReference type="ARBA" id="ARBA00023242"/>
    </source>
</evidence>
<feature type="region of interest" description="Disordered" evidence="18">
    <location>
        <begin position="758"/>
        <end position="789"/>
    </location>
</feature>
<keyword evidence="4" id="KW-0597">Phosphoprotein</keyword>
<evidence type="ECO:0000256" key="4">
    <source>
        <dbReference type="ARBA" id="ARBA00022553"/>
    </source>
</evidence>
<dbReference type="PANTHER" id="PTHR11081:SF8">
    <property type="entry name" value="EXONUCLEASE 1"/>
    <property type="match status" value="1"/>
</dbReference>
<evidence type="ECO:0000256" key="17">
    <source>
        <dbReference type="RuleBase" id="RU910737"/>
    </source>
</evidence>
<dbReference type="FunFam" id="1.10.150.20:FF:000011">
    <property type="entry name" value="exonuclease 1"/>
    <property type="match status" value="1"/>
</dbReference>
<keyword evidence="16 17" id="KW-0539">Nucleus</keyword>
<comment type="similarity">
    <text evidence="2 17">Belongs to the XPG/RAD2 endonuclease family. EXO1 subfamily.</text>
</comment>
<dbReference type="GO" id="GO:0003677">
    <property type="term" value="F:DNA binding"/>
    <property type="evidence" value="ECO:0007669"/>
    <property type="project" value="UniProtKB-UniRule"/>
</dbReference>
<evidence type="ECO:0000256" key="18">
    <source>
        <dbReference type="SAM" id="MobiDB-lite"/>
    </source>
</evidence>
<dbReference type="GO" id="GO:0046872">
    <property type="term" value="F:metal ion binding"/>
    <property type="evidence" value="ECO:0007669"/>
    <property type="project" value="UniProtKB-UniRule"/>
</dbReference>
<keyword evidence="5 17" id="KW-0540">Nuclease</keyword>
<feature type="region of interest" description="Disordered" evidence="18">
    <location>
        <begin position="507"/>
        <end position="535"/>
    </location>
</feature>
<protein>
    <recommendedName>
        <fullName evidence="3 17">Exonuclease 1</fullName>
        <ecNumber evidence="17">3.1.-.-</ecNumber>
    </recommendedName>
</protein>
<comment type="function">
    <text evidence="17">5'-&gt;3' double-stranded DNA exonuclease which may also possess a cryptic 3'-&gt;5' double-stranded DNA exonuclease activity. Functions in DNA mismatch repair.</text>
</comment>
<dbReference type="EMBL" id="OC016594">
    <property type="protein sequence ID" value="CAD7268799.1"/>
    <property type="molecule type" value="Genomic_DNA"/>
</dbReference>
<dbReference type="SMART" id="SM00279">
    <property type="entry name" value="HhH2"/>
    <property type="match status" value="1"/>
</dbReference>
<keyword evidence="8 17" id="KW-0227">DNA damage</keyword>
<dbReference type="CDD" id="cd09857">
    <property type="entry name" value="PIN_EXO1"/>
    <property type="match status" value="1"/>
</dbReference>
<name>A0A7R9G7P3_TIMSH</name>
<dbReference type="GO" id="GO:0005634">
    <property type="term" value="C:nucleus"/>
    <property type="evidence" value="ECO:0007669"/>
    <property type="project" value="UniProtKB-SubCell"/>
</dbReference>
<organism evidence="21">
    <name type="scientific">Timema shepardi</name>
    <name type="common">Walking stick</name>
    <dbReference type="NCBI Taxonomy" id="629360"/>
    <lineage>
        <taxon>Eukaryota</taxon>
        <taxon>Metazoa</taxon>
        <taxon>Ecdysozoa</taxon>
        <taxon>Arthropoda</taxon>
        <taxon>Hexapoda</taxon>
        <taxon>Insecta</taxon>
        <taxon>Pterygota</taxon>
        <taxon>Neoptera</taxon>
        <taxon>Polyneoptera</taxon>
        <taxon>Phasmatodea</taxon>
        <taxon>Timematodea</taxon>
        <taxon>Timematoidea</taxon>
        <taxon>Timematidae</taxon>
        <taxon>Timema</taxon>
    </lineage>
</organism>
<dbReference type="PANTHER" id="PTHR11081">
    <property type="entry name" value="FLAP ENDONUCLEASE FAMILY MEMBER"/>
    <property type="match status" value="1"/>
</dbReference>
<keyword evidence="14 17" id="KW-0238">DNA-binding</keyword>
<evidence type="ECO:0000256" key="12">
    <source>
        <dbReference type="ARBA" id="ARBA00022842"/>
    </source>
</evidence>
<evidence type="ECO:0000256" key="3">
    <source>
        <dbReference type="ARBA" id="ARBA00020324"/>
    </source>
</evidence>
<accession>A0A7R9G7P3</accession>
<evidence type="ECO:0000259" key="19">
    <source>
        <dbReference type="SMART" id="SM00484"/>
    </source>
</evidence>
<dbReference type="SMART" id="SM00485">
    <property type="entry name" value="XPGN"/>
    <property type="match status" value="1"/>
</dbReference>
<keyword evidence="12 17" id="KW-0460">Magnesium</keyword>
<dbReference type="InterPro" id="IPR036279">
    <property type="entry name" value="5-3_exonuclease_C_sf"/>
</dbReference>
<dbReference type="Pfam" id="PF00752">
    <property type="entry name" value="XPG_N"/>
    <property type="match status" value="1"/>
</dbReference>
<keyword evidence="7" id="KW-0255">Endonuclease</keyword>
<evidence type="ECO:0000256" key="5">
    <source>
        <dbReference type="ARBA" id="ARBA00022722"/>
    </source>
</evidence>
<proteinExistence type="inferred from homology"/>
<dbReference type="PROSITE" id="PS00841">
    <property type="entry name" value="XPG_1"/>
    <property type="match status" value="1"/>
</dbReference>
<keyword evidence="6 17" id="KW-0479">Metal-binding</keyword>
<dbReference type="Pfam" id="PF00867">
    <property type="entry name" value="XPG_I"/>
    <property type="match status" value="1"/>
</dbReference>
<dbReference type="InterPro" id="IPR037315">
    <property type="entry name" value="EXO1_H3TH"/>
</dbReference>
<dbReference type="PROSITE" id="PS00842">
    <property type="entry name" value="XPG_2"/>
    <property type="match status" value="1"/>
</dbReference>
<reference evidence="21" key="1">
    <citation type="submission" date="2020-11" db="EMBL/GenBank/DDBJ databases">
        <authorList>
            <person name="Tran Van P."/>
        </authorList>
    </citation>
    <scope>NUCLEOTIDE SEQUENCE</scope>
</reference>
<dbReference type="InterPro" id="IPR044752">
    <property type="entry name" value="PIN-like_EXO1"/>
</dbReference>
<evidence type="ECO:0000313" key="21">
    <source>
        <dbReference type="EMBL" id="CAD7268799.1"/>
    </source>
</evidence>
<evidence type="ECO:0000256" key="13">
    <source>
        <dbReference type="ARBA" id="ARBA00022881"/>
    </source>
</evidence>
<evidence type="ECO:0000256" key="6">
    <source>
        <dbReference type="ARBA" id="ARBA00022723"/>
    </source>
</evidence>
<evidence type="ECO:0000256" key="15">
    <source>
        <dbReference type="ARBA" id="ARBA00023204"/>
    </source>
</evidence>
<dbReference type="EC" id="3.1.-.-" evidence="17"/>
<dbReference type="SUPFAM" id="SSF88723">
    <property type="entry name" value="PIN domain-like"/>
    <property type="match status" value="1"/>
</dbReference>
<evidence type="ECO:0000256" key="14">
    <source>
        <dbReference type="ARBA" id="ARBA00023125"/>
    </source>
</evidence>
<evidence type="ECO:0000256" key="7">
    <source>
        <dbReference type="ARBA" id="ARBA00022759"/>
    </source>
</evidence>
<dbReference type="GO" id="GO:0006298">
    <property type="term" value="P:mismatch repair"/>
    <property type="evidence" value="ECO:0007669"/>
    <property type="project" value="TreeGrafter"/>
</dbReference>
<dbReference type="SMART" id="SM00484">
    <property type="entry name" value="XPGI"/>
    <property type="match status" value="1"/>
</dbReference>
<dbReference type="InterPro" id="IPR008918">
    <property type="entry name" value="HhH2"/>
</dbReference>
<keyword evidence="11 17" id="KW-0269">Exonuclease</keyword>
<evidence type="ECO:0000256" key="8">
    <source>
        <dbReference type="ARBA" id="ARBA00022763"/>
    </source>
</evidence>
<sequence length="808" mass="91404">MGIQGLIPFLEKSSRQVNIRQFSGYTVAIDAYCWLHKGTFSCADKLARGEKCDAYVYYCMKYVNMLLSFNIKPILVFDGRHLPAKASTEKKRRESREICRKRAAELLRAGQPNEARNFLRRAIDVTHEMALALMVECRKKNVDCIVAPYEADAQLAFLNIKNIAQIVITEDSDLVLFGCTRIMFKMDLNGNGLLVEQERLFLAMGLRPENFSFDKFRHMCILSGCDYLPSLPGIGLSKACKFVKKTIEPDIHKALSRLPSYLNMHQLIVSDKYRDAFVRAEATFRYQLVFDPLTRKLVPLTKPPESYSHDDFSGKMLQDNTAYQLALGNLDPFTLQKVADFNPDKVQNLQPVQQTTSWVQQPSVAKHFSIWSQNFRVRPLSPKPDPRKVKHSPTKSKNINCKLEDFKKKRSCNDTNENIEDTNNIDLKKMYISTEEPRSKRPCSEYDINSLPLDKTYTELITSASEENLSSNEVEPIKSPVIGLKQRRNPFLMAGGTPLKHTMFSLLEPKNTPEKSKSTPNSPSTEEESSPSLLGKFTTKQVNKFGALNKFGCSKQTAWDKNSPVHSRYFVKTEKASKEILDKEFLHKIDFLEVPKILKDANTTTPNLIEENCEAKRNLNLTQVEDNVENIFLKTSQEMLVDKESRLLANISDNKQSNVNASSIQKSSGLSKAFKWAEFNKKFSFQASKSSSEVQRSAAVDCEFKNPFRVQTGVIKSETVDNLNEPQESCSIRLLDDASDDLAGKDDSPVSLDSGLEMDDSCSQGRRKTMKHKTCRGPGLRKGKGASDKQPNLLTLFGFQAKPKLANT</sequence>
<dbReference type="FunFam" id="3.40.50.1010:FF:000002">
    <property type="entry name" value="Exonuclease 1, putative"/>
    <property type="match status" value="1"/>
</dbReference>
<dbReference type="GO" id="GO:0017108">
    <property type="term" value="F:5'-flap endonuclease activity"/>
    <property type="evidence" value="ECO:0007669"/>
    <property type="project" value="TreeGrafter"/>
</dbReference>
<dbReference type="InterPro" id="IPR006086">
    <property type="entry name" value="XPG-I_dom"/>
</dbReference>
<dbReference type="GO" id="GO:0035312">
    <property type="term" value="F:5'-3' DNA exonuclease activity"/>
    <property type="evidence" value="ECO:0007669"/>
    <property type="project" value="UniProtKB-UniRule"/>
</dbReference>
<dbReference type="InterPro" id="IPR019974">
    <property type="entry name" value="XPG_CS"/>
</dbReference>
<evidence type="ECO:0000256" key="2">
    <source>
        <dbReference type="ARBA" id="ARBA00010563"/>
    </source>
</evidence>
<dbReference type="SUPFAM" id="SSF47807">
    <property type="entry name" value="5' to 3' exonuclease, C-terminal subdomain"/>
    <property type="match status" value="1"/>
</dbReference>
<dbReference type="InterPro" id="IPR029060">
    <property type="entry name" value="PIN-like_dom_sf"/>
</dbReference>
<evidence type="ECO:0000256" key="10">
    <source>
        <dbReference type="ARBA" id="ARBA00022801"/>
    </source>
</evidence>
<comment type="subcellular location">
    <subcellularLocation>
        <location evidence="1 17">Nucleus</location>
    </subcellularLocation>
</comment>
<dbReference type="InterPro" id="IPR006084">
    <property type="entry name" value="XPG/Rad2"/>
</dbReference>
<keyword evidence="9 17" id="KW-0228">DNA excision</keyword>
<feature type="domain" description="XPG N-terminal" evidence="20">
    <location>
        <begin position="1"/>
        <end position="99"/>
    </location>
</feature>
<comment type="cofactor">
    <cofactor evidence="17">
        <name>Mg(2+)</name>
        <dbReference type="ChEBI" id="CHEBI:18420"/>
    </cofactor>
    <text evidence="17">Binds 2 magnesium ions per subunit. They probably participate in the reaction catalyzed by the enzyme. May bind an additional third magnesium ion after substrate binding.</text>
</comment>
<dbReference type="CDD" id="cd09908">
    <property type="entry name" value="H3TH_EXO1"/>
    <property type="match status" value="1"/>
</dbReference>
<dbReference type="Gene3D" id="1.10.150.20">
    <property type="entry name" value="5' to 3' exonuclease, C-terminal subdomain"/>
    <property type="match status" value="1"/>
</dbReference>
<evidence type="ECO:0000256" key="1">
    <source>
        <dbReference type="ARBA" id="ARBA00004123"/>
    </source>
</evidence>
<evidence type="ECO:0000256" key="11">
    <source>
        <dbReference type="ARBA" id="ARBA00022839"/>
    </source>
</evidence>